<evidence type="ECO:0000313" key="4">
    <source>
        <dbReference type="Proteomes" id="UP000683551"/>
    </source>
</evidence>
<gene>
    <name evidence="3" type="ORF">JZL65_01320</name>
</gene>
<dbReference type="EMBL" id="CP071137">
    <property type="protein sequence ID" value="QWY77755.1"/>
    <property type="molecule type" value="Genomic_DNA"/>
</dbReference>
<evidence type="ECO:0000256" key="1">
    <source>
        <dbReference type="SAM" id="MobiDB-lite"/>
    </source>
</evidence>
<dbReference type="AlphaFoldDB" id="A0A9E6MWR0"/>
<organism evidence="3 4">
    <name type="scientific">Ferrovum myxofaciens</name>
    <dbReference type="NCBI Taxonomy" id="416213"/>
    <lineage>
        <taxon>Bacteria</taxon>
        <taxon>Pseudomonadati</taxon>
        <taxon>Pseudomonadota</taxon>
        <taxon>Betaproteobacteria</taxon>
        <taxon>Ferrovales</taxon>
        <taxon>Ferrovaceae</taxon>
        <taxon>Ferrovum</taxon>
    </lineage>
</organism>
<sequence length="535" mass="59054">MIRSKTWRRGASQFRPHKEVTRRFEDTLAHIALAGIVEQIILERTVPGKVWIGSARNYIAIALFAAVPALALASSFEKDYTESMLFPDAISMAEAKLMIIDKIRLDALNDAGARLKKVTVMTRTGTTDTDPTSTFSKTMVSLIHVGSTQYSSSINKDGQTELTATAHVTVDDTELQQADEVERKTKTQEQRIAQLEHENHNLKTKIETNLQEQRIAQADQMIGEQRQDQSTLEKLANSQVQPPRSIPSVNISSIQPDASLSQDERNSNTLTIEQQFRFDQLCERFKAVDQIILNAGVQTSFGVVVNSKEKSVTPSFISTWNWTKEMEIIRHLMGDVGTIDGDAYTVRGNEVNDKAVLVAVRKCERANHFYIRTNGSGNNDLLQAFMPSITDPNGLTYFLLFRGEFAVGPYDVKINNPAPSVQIVDTTKGFLGDKNRFFGTDGLTDPNSFGNEEMKASARDAAKKAPPPAPPKHNGFVSFFGRVFAAGVTGNNPDQAKCAEYGGVFVQRFRPSSDPYGQGANGTYYSCEPPGGRGP</sequence>
<protein>
    <submittedName>
        <fullName evidence="3">Uncharacterized protein</fullName>
    </submittedName>
</protein>
<feature type="region of interest" description="Disordered" evidence="1">
    <location>
        <begin position="442"/>
        <end position="472"/>
    </location>
</feature>
<keyword evidence="2" id="KW-1133">Transmembrane helix</keyword>
<dbReference type="Proteomes" id="UP000683551">
    <property type="component" value="Chromosome"/>
</dbReference>
<keyword evidence="2" id="KW-0472">Membrane</keyword>
<dbReference type="RefSeq" id="WP_273145157.1">
    <property type="nucleotide sequence ID" value="NZ_CP070327.1"/>
</dbReference>
<name>A0A9E6MWR0_9PROT</name>
<feature type="transmembrane region" description="Helical" evidence="2">
    <location>
        <begin position="58"/>
        <end position="76"/>
    </location>
</feature>
<keyword evidence="2" id="KW-0812">Transmembrane</keyword>
<accession>A0A9E6MWR0</accession>
<feature type="compositionally biased region" description="Basic and acidic residues" evidence="1">
    <location>
        <begin position="452"/>
        <end position="463"/>
    </location>
</feature>
<feature type="region of interest" description="Disordered" evidence="1">
    <location>
        <begin position="166"/>
        <end position="188"/>
    </location>
</feature>
<evidence type="ECO:0000313" key="3">
    <source>
        <dbReference type="EMBL" id="QWY77755.1"/>
    </source>
</evidence>
<reference evidence="3" key="1">
    <citation type="submission" date="2021-02" db="EMBL/GenBank/DDBJ databases">
        <title>Comparative genomics of Ferrovum myxofaciens strains, predominant extremophile bacteria forming large biofilm stalactites in acid mine ecosystems.</title>
        <authorList>
            <person name="Burkartova K."/>
            <person name="Ridl J."/>
            <person name="Pajer P."/>
            <person name="Falteisek L."/>
        </authorList>
    </citation>
    <scope>NUCLEOTIDE SEQUENCE</scope>
    <source>
        <strain evidence="3">MI1III</strain>
    </source>
</reference>
<proteinExistence type="predicted"/>
<evidence type="ECO:0000256" key="2">
    <source>
        <dbReference type="SAM" id="Phobius"/>
    </source>
</evidence>
<feature type="region of interest" description="Disordered" evidence="1">
    <location>
        <begin position="512"/>
        <end position="535"/>
    </location>
</feature>